<name>A0ABQ7FY89_DUNSA</name>
<proteinExistence type="predicted"/>
<evidence type="ECO:0000313" key="3">
    <source>
        <dbReference type="Proteomes" id="UP000815325"/>
    </source>
</evidence>
<protein>
    <recommendedName>
        <fullName evidence="1">TmcB/TmcC TPR repeats domain-containing protein</fullName>
    </recommendedName>
</protein>
<dbReference type="PANTHER" id="PTHR31600:SF2">
    <property type="entry name" value="GAMETE ENRICHED GENE 10 PROTEIN-RELATED"/>
    <property type="match status" value="1"/>
</dbReference>
<dbReference type="PANTHER" id="PTHR31600">
    <property type="entry name" value="TINY MACROCYSTS PROTEIN B-RELATED"/>
    <property type="match status" value="1"/>
</dbReference>
<organism evidence="2 3">
    <name type="scientific">Dunaliella salina</name>
    <name type="common">Green alga</name>
    <name type="synonym">Protococcus salinus</name>
    <dbReference type="NCBI Taxonomy" id="3046"/>
    <lineage>
        <taxon>Eukaryota</taxon>
        <taxon>Viridiplantae</taxon>
        <taxon>Chlorophyta</taxon>
        <taxon>core chlorophytes</taxon>
        <taxon>Chlorophyceae</taxon>
        <taxon>CS clade</taxon>
        <taxon>Chlamydomonadales</taxon>
        <taxon>Dunaliellaceae</taxon>
        <taxon>Dunaliella</taxon>
    </lineage>
</organism>
<accession>A0ABQ7FY89</accession>
<keyword evidence="3" id="KW-1185">Reference proteome</keyword>
<evidence type="ECO:0000313" key="2">
    <source>
        <dbReference type="EMBL" id="KAF5827330.1"/>
    </source>
</evidence>
<reference evidence="2" key="1">
    <citation type="submission" date="2017-08" db="EMBL/GenBank/DDBJ databases">
        <authorList>
            <person name="Polle J.E."/>
            <person name="Barry K."/>
            <person name="Cushman J."/>
            <person name="Schmutz J."/>
            <person name="Tran D."/>
            <person name="Hathwaick L.T."/>
            <person name="Yim W.C."/>
            <person name="Jenkins J."/>
            <person name="Mckie-Krisberg Z.M."/>
            <person name="Prochnik S."/>
            <person name="Lindquist E."/>
            <person name="Dockter R.B."/>
            <person name="Adam C."/>
            <person name="Molina H."/>
            <person name="Bunkerborg J."/>
            <person name="Jin E."/>
            <person name="Buchheim M."/>
            <person name="Magnuson J."/>
        </authorList>
    </citation>
    <scope>NUCLEOTIDE SEQUENCE</scope>
    <source>
        <strain evidence="2">CCAP 19/18</strain>
    </source>
</reference>
<dbReference type="EMBL" id="MU070529">
    <property type="protein sequence ID" value="KAF5827330.1"/>
    <property type="molecule type" value="Genomic_DNA"/>
</dbReference>
<dbReference type="InterPro" id="IPR052994">
    <property type="entry name" value="Tiny_macrocysts_regulators"/>
</dbReference>
<sequence>MKPNIITRYQIFVVSEKAKRLRSASEGHMDLQSYVEFKRNYRSLARVHRKALKAQRDFWKLFMHSSTKVGTVRAQLAELEAVAERAQYAYRRIMERYPNNGKVLKCYGKFLEEVKNDVSGATRHYTEGNRIGTTDAMMNM</sequence>
<comment type="caution">
    <text evidence="2">The sequence shown here is derived from an EMBL/GenBank/DDBJ whole genome shotgun (WGS) entry which is preliminary data.</text>
</comment>
<gene>
    <name evidence="2" type="ORF">DUNSADRAFT_855</name>
</gene>
<feature type="domain" description="TmcB/TmcC TPR repeats" evidence="1">
    <location>
        <begin position="21"/>
        <end position="134"/>
    </location>
</feature>
<dbReference type="InterPro" id="IPR057352">
    <property type="entry name" value="TPR_TmcB/C"/>
</dbReference>
<dbReference type="Proteomes" id="UP000815325">
    <property type="component" value="Unassembled WGS sequence"/>
</dbReference>
<evidence type="ECO:0000259" key="1">
    <source>
        <dbReference type="Pfam" id="PF25474"/>
    </source>
</evidence>
<dbReference type="Pfam" id="PF25474">
    <property type="entry name" value="TPR_TmcB"/>
    <property type="match status" value="1"/>
</dbReference>